<keyword evidence="2" id="KW-1185">Reference proteome</keyword>
<dbReference type="Proteomes" id="UP001634747">
    <property type="component" value="Unassembled WGS sequence"/>
</dbReference>
<gene>
    <name evidence="1" type="ORF">ACK2TP_10540</name>
</gene>
<protein>
    <submittedName>
        <fullName evidence="1">Uncharacterized protein</fullName>
    </submittedName>
</protein>
<comment type="caution">
    <text evidence="1">The sequence shown here is derived from an EMBL/GenBank/DDBJ whole genome shotgun (WGS) entry which is preliminary data.</text>
</comment>
<accession>A0ABW9KKZ4</accession>
<evidence type="ECO:0000313" key="1">
    <source>
        <dbReference type="EMBL" id="MFN2976198.1"/>
    </source>
</evidence>
<dbReference type="RefSeq" id="WP_263412314.1">
    <property type="nucleotide sequence ID" value="NZ_BAABBH010000001.1"/>
</dbReference>
<organism evidence="1 2">
    <name type="scientific">Terriglobus aquaticus</name>
    <dbReference type="NCBI Taxonomy" id="940139"/>
    <lineage>
        <taxon>Bacteria</taxon>
        <taxon>Pseudomonadati</taxon>
        <taxon>Acidobacteriota</taxon>
        <taxon>Terriglobia</taxon>
        <taxon>Terriglobales</taxon>
        <taxon>Acidobacteriaceae</taxon>
        <taxon>Terriglobus</taxon>
    </lineage>
</organism>
<proteinExistence type="predicted"/>
<reference evidence="1 2" key="1">
    <citation type="submission" date="2024-12" db="EMBL/GenBank/DDBJ databases">
        <authorList>
            <person name="Lee Y."/>
        </authorList>
    </citation>
    <scope>NUCLEOTIDE SEQUENCE [LARGE SCALE GENOMIC DNA]</scope>
    <source>
        <strain evidence="1 2">03SUJ4</strain>
    </source>
</reference>
<sequence length="214" mass="24691">MFRIDRVLKPWREAAALNDHINLYGFWNERTFLTKTGDLGMVLRVEGVDYESLDTGEQEYAVKRLEAALKAFGPGFHVYQYLMKRNRPDVPFEHHDNPVVATAIDQRRELFARRQDSLYQIEIFYVLLLEGTRSKRGFASALAMLLSDPSGTMGELASQFSQDRTKTLLRSQIEASLARLEQRVEAFTRQLADFVSIVVYLRRSTPSMIRPPSR</sequence>
<evidence type="ECO:0000313" key="2">
    <source>
        <dbReference type="Proteomes" id="UP001634747"/>
    </source>
</evidence>
<dbReference type="EMBL" id="JBJYXY010000001">
    <property type="protein sequence ID" value="MFN2976198.1"/>
    <property type="molecule type" value="Genomic_DNA"/>
</dbReference>
<name>A0ABW9KKZ4_9BACT</name>